<accession>A0A0N4WJX2</accession>
<dbReference type="Proteomes" id="UP000268014">
    <property type="component" value="Unassembled WGS sequence"/>
</dbReference>
<sequence length="56" mass="6432">MPDQKFLLRACMSHHFKQGKSAAETHHLRYLAKKPCQKASVDNRSSVSKTVLKVRH</sequence>
<name>A0A0N4WJX2_HAEPC</name>
<dbReference type="EMBL" id="UZAF01017537">
    <property type="protein sequence ID" value="VDO42614.1"/>
    <property type="molecule type" value="Genomic_DNA"/>
</dbReference>
<reference evidence="3" key="1">
    <citation type="submission" date="2017-02" db="UniProtKB">
        <authorList>
            <consortium name="WormBaseParasite"/>
        </authorList>
    </citation>
    <scope>IDENTIFICATION</scope>
</reference>
<reference evidence="1 2" key="2">
    <citation type="submission" date="2018-11" db="EMBL/GenBank/DDBJ databases">
        <authorList>
            <consortium name="Pathogen Informatics"/>
        </authorList>
    </citation>
    <scope>NUCLEOTIDE SEQUENCE [LARGE SCALE GENOMIC DNA]</scope>
    <source>
        <strain evidence="1 2">MHpl1</strain>
    </source>
</reference>
<dbReference type="WBParaSite" id="HPLM_0001134101-mRNA-1">
    <property type="protein sequence ID" value="HPLM_0001134101-mRNA-1"/>
    <property type="gene ID" value="HPLM_0001134101"/>
</dbReference>
<proteinExistence type="predicted"/>
<evidence type="ECO:0000313" key="3">
    <source>
        <dbReference type="WBParaSite" id="HPLM_0001134101-mRNA-1"/>
    </source>
</evidence>
<dbReference type="OrthoDB" id="10560873at2759"/>
<dbReference type="Gene3D" id="1.10.10.1450">
    <property type="match status" value="1"/>
</dbReference>
<keyword evidence="2" id="KW-1185">Reference proteome</keyword>
<dbReference type="AlphaFoldDB" id="A0A0N4WJX2"/>
<organism evidence="3">
    <name type="scientific">Haemonchus placei</name>
    <name type="common">Barber's pole worm</name>
    <dbReference type="NCBI Taxonomy" id="6290"/>
    <lineage>
        <taxon>Eukaryota</taxon>
        <taxon>Metazoa</taxon>
        <taxon>Ecdysozoa</taxon>
        <taxon>Nematoda</taxon>
        <taxon>Chromadorea</taxon>
        <taxon>Rhabditida</taxon>
        <taxon>Rhabditina</taxon>
        <taxon>Rhabditomorpha</taxon>
        <taxon>Strongyloidea</taxon>
        <taxon>Trichostrongylidae</taxon>
        <taxon>Haemonchus</taxon>
    </lineage>
</organism>
<gene>
    <name evidence="1" type="ORF">HPLM_LOCUS11333</name>
</gene>
<evidence type="ECO:0000313" key="1">
    <source>
        <dbReference type="EMBL" id="VDO42614.1"/>
    </source>
</evidence>
<evidence type="ECO:0000313" key="2">
    <source>
        <dbReference type="Proteomes" id="UP000268014"/>
    </source>
</evidence>
<protein>
    <submittedName>
        <fullName evidence="3">Orphan protein</fullName>
    </submittedName>
</protein>